<dbReference type="GO" id="GO:0006354">
    <property type="term" value="P:DNA-templated transcription elongation"/>
    <property type="evidence" value="ECO:0007669"/>
    <property type="project" value="InterPro"/>
</dbReference>
<evidence type="ECO:0000259" key="4">
    <source>
        <dbReference type="SMART" id="SM00738"/>
    </source>
</evidence>
<keyword evidence="1" id="KW-0889">Transcription antitermination</keyword>
<evidence type="ECO:0000256" key="2">
    <source>
        <dbReference type="ARBA" id="ARBA00023015"/>
    </source>
</evidence>
<dbReference type="RefSeq" id="WP_120273232.1">
    <property type="nucleotide sequence ID" value="NZ_RAPN01000001.1"/>
</dbReference>
<dbReference type="SMART" id="SM00738">
    <property type="entry name" value="NGN"/>
    <property type="match status" value="1"/>
</dbReference>
<evidence type="ECO:0000313" key="6">
    <source>
        <dbReference type="Proteomes" id="UP000283387"/>
    </source>
</evidence>
<keyword evidence="6" id="KW-1185">Reference proteome</keyword>
<feature type="domain" description="NusG-like N-terminal" evidence="4">
    <location>
        <begin position="4"/>
        <end position="101"/>
    </location>
</feature>
<sequence>MKKNVNWYAIYVKARHERKVLEALLRKEIECYLPLRTETRQWSDRKKEVEEPLIRGYLFVRINIRSYYDVLVIPGVISFVAFDQKPAVIPDYQIEDLKIFLRDGGKDIEVTNEHIQKGQLVQINEGPLKDVIGEVTELRGKKRILIRIKALGCLVLAELGVNQIERFTEDTPMPSAKK</sequence>
<keyword evidence="3" id="KW-0804">Transcription</keyword>
<accession>A0A419W960</accession>
<keyword evidence="2" id="KW-0805">Transcription regulation</keyword>
<dbReference type="GO" id="GO:0031564">
    <property type="term" value="P:transcription antitermination"/>
    <property type="evidence" value="ECO:0007669"/>
    <property type="project" value="UniProtKB-KW"/>
</dbReference>
<name>A0A419W960_9BACT</name>
<dbReference type="InterPro" id="IPR036735">
    <property type="entry name" value="NGN_dom_sf"/>
</dbReference>
<organism evidence="5 6">
    <name type="scientific">Mangrovibacterium diazotrophicum</name>
    <dbReference type="NCBI Taxonomy" id="1261403"/>
    <lineage>
        <taxon>Bacteria</taxon>
        <taxon>Pseudomonadati</taxon>
        <taxon>Bacteroidota</taxon>
        <taxon>Bacteroidia</taxon>
        <taxon>Marinilabiliales</taxon>
        <taxon>Prolixibacteraceae</taxon>
        <taxon>Mangrovibacterium</taxon>
    </lineage>
</organism>
<dbReference type="SUPFAM" id="SSF50104">
    <property type="entry name" value="Translation proteins SH3-like domain"/>
    <property type="match status" value="1"/>
</dbReference>
<comment type="caution">
    <text evidence="5">The sequence shown here is derived from an EMBL/GenBank/DDBJ whole genome shotgun (WGS) entry which is preliminary data.</text>
</comment>
<dbReference type="SUPFAM" id="SSF82679">
    <property type="entry name" value="N-utilization substance G protein NusG, N-terminal domain"/>
    <property type="match status" value="1"/>
</dbReference>
<dbReference type="InterPro" id="IPR006645">
    <property type="entry name" value="NGN-like_dom"/>
</dbReference>
<dbReference type="PANTHER" id="PTHR30265">
    <property type="entry name" value="RHO-INTERACTING TRANSCRIPTION TERMINATION FACTOR NUSG"/>
    <property type="match status" value="1"/>
</dbReference>
<protein>
    <submittedName>
        <fullName evidence="5">Transcription antitermination protein nusG</fullName>
    </submittedName>
</protein>
<dbReference type="AlphaFoldDB" id="A0A419W960"/>
<dbReference type="CDD" id="cd09895">
    <property type="entry name" value="NGN_SP_UpxY"/>
    <property type="match status" value="1"/>
</dbReference>
<reference evidence="5 6" key="1">
    <citation type="submission" date="2018-09" db="EMBL/GenBank/DDBJ databases">
        <title>Genomic Encyclopedia of Archaeal and Bacterial Type Strains, Phase II (KMG-II): from individual species to whole genera.</title>
        <authorList>
            <person name="Goeker M."/>
        </authorList>
    </citation>
    <scope>NUCLEOTIDE SEQUENCE [LARGE SCALE GENOMIC DNA]</scope>
    <source>
        <strain evidence="5 6">DSM 27148</strain>
    </source>
</reference>
<dbReference type="NCBIfam" id="NF033644">
    <property type="entry name" value="antiterm_UpxY"/>
    <property type="match status" value="1"/>
</dbReference>
<dbReference type="InterPro" id="IPR008991">
    <property type="entry name" value="Translation_prot_SH3-like_sf"/>
</dbReference>
<evidence type="ECO:0000313" key="5">
    <source>
        <dbReference type="EMBL" id="RKD91976.1"/>
    </source>
</evidence>
<gene>
    <name evidence="5" type="ORF">BC643_2345</name>
</gene>
<dbReference type="PANTHER" id="PTHR30265:SF4">
    <property type="entry name" value="KOW MOTIF FAMILY PROTEIN, EXPRESSED"/>
    <property type="match status" value="1"/>
</dbReference>
<dbReference type="Pfam" id="PF02357">
    <property type="entry name" value="NusG"/>
    <property type="match status" value="1"/>
</dbReference>
<dbReference type="Gene3D" id="3.30.70.940">
    <property type="entry name" value="NusG, N-terminal domain"/>
    <property type="match status" value="1"/>
</dbReference>
<evidence type="ECO:0000256" key="1">
    <source>
        <dbReference type="ARBA" id="ARBA00022814"/>
    </source>
</evidence>
<dbReference type="OrthoDB" id="9796143at2"/>
<evidence type="ECO:0000256" key="3">
    <source>
        <dbReference type="ARBA" id="ARBA00023163"/>
    </source>
</evidence>
<proteinExistence type="predicted"/>
<dbReference type="Proteomes" id="UP000283387">
    <property type="component" value="Unassembled WGS sequence"/>
</dbReference>
<dbReference type="EMBL" id="RAPN01000001">
    <property type="protein sequence ID" value="RKD91976.1"/>
    <property type="molecule type" value="Genomic_DNA"/>
</dbReference>
<dbReference type="InterPro" id="IPR043425">
    <property type="entry name" value="NusG-like"/>
</dbReference>